<evidence type="ECO:0000313" key="2">
    <source>
        <dbReference type="EMBL" id="GAJ04751.1"/>
    </source>
</evidence>
<comment type="caution">
    <text evidence="2">The sequence shown here is derived from an EMBL/GenBank/DDBJ whole genome shotgun (WGS) entry which is preliminary data.</text>
</comment>
<dbReference type="EMBL" id="BARW01031652">
    <property type="protein sequence ID" value="GAJ04751.1"/>
    <property type="molecule type" value="Genomic_DNA"/>
</dbReference>
<feature type="non-terminal residue" evidence="2">
    <location>
        <position position="1"/>
    </location>
</feature>
<gene>
    <name evidence="2" type="ORF">S12H4_50286</name>
</gene>
<protein>
    <submittedName>
        <fullName evidence="2">Uncharacterized protein</fullName>
    </submittedName>
</protein>
<reference evidence="2" key="1">
    <citation type="journal article" date="2014" name="Front. Microbiol.">
        <title>High frequency of phylogenetically diverse reductive dehalogenase-homologous genes in deep subseafloor sedimentary metagenomes.</title>
        <authorList>
            <person name="Kawai M."/>
            <person name="Futagami T."/>
            <person name="Toyoda A."/>
            <person name="Takaki Y."/>
            <person name="Nishi S."/>
            <person name="Hori S."/>
            <person name="Arai W."/>
            <person name="Tsubouchi T."/>
            <person name="Morono Y."/>
            <person name="Uchiyama I."/>
            <person name="Ito T."/>
            <person name="Fujiyama A."/>
            <person name="Inagaki F."/>
            <person name="Takami H."/>
        </authorList>
    </citation>
    <scope>NUCLEOTIDE SEQUENCE</scope>
    <source>
        <strain evidence="2">Expedition CK06-06</strain>
    </source>
</reference>
<feature type="region of interest" description="Disordered" evidence="1">
    <location>
        <begin position="1"/>
        <end position="22"/>
    </location>
</feature>
<proteinExistence type="predicted"/>
<dbReference type="AlphaFoldDB" id="X1UXY0"/>
<name>X1UXY0_9ZZZZ</name>
<accession>X1UXY0</accession>
<organism evidence="2">
    <name type="scientific">marine sediment metagenome</name>
    <dbReference type="NCBI Taxonomy" id="412755"/>
    <lineage>
        <taxon>unclassified sequences</taxon>
        <taxon>metagenomes</taxon>
        <taxon>ecological metagenomes</taxon>
    </lineage>
</organism>
<sequence length="92" mass="9777">NDVEQGEGSDFILPISEGPSPGTVDIHEGPILCDTLDKVGGVLKQIPVSLFALLQRVLGLLALGGFAQDAGEPVDEVAFLPQEWPFVYTLTD</sequence>
<evidence type="ECO:0000256" key="1">
    <source>
        <dbReference type="SAM" id="MobiDB-lite"/>
    </source>
</evidence>